<dbReference type="PANTHER" id="PTHR45712">
    <property type="entry name" value="AGAP008170-PA"/>
    <property type="match status" value="1"/>
</dbReference>
<gene>
    <name evidence="4" type="ORF">GCL57_06295</name>
</gene>
<dbReference type="FunFam" id="3.80.10.10:FF:001164">
    <property type="entry name" value="GH01279p"/>
    <property type="match status" value="1"/>
</dbReference>
<dbReference type="SUPFAM" id="SSF52058">
    <property type="entry name" value="L domain-like"/>
    <property type="match status" value="1"/>
</dbReference>
<organism evidence="4 5">
    <name type="scientific">Fluviispira multicolorata</name>
    <dbReference type="NCBI Taxonomy" id="2654512"/>
    <lineage>
        <taxon>Bacteria</taxon>
        <taxon>Pseudomonadati</taxon>
        <taxon>Bdellovibrionota</taxon>
        <taxon>Oligoflexia</taxon>
        <taxon>Silvanigrellales</taxon>
        <taxon>Silvanigrellaceae</taxon>
        <taxon>Fluviispira</taxon>
    </lineage>
</organism>
<evidence type="ECO:0000256" key="3">
    <source>
        <dbReference type="SAM" id="SignalP"/>
    </source>
</evidence>
<dbReference type="RefSeq" id="WP_152212494.1">
    <property type="nucleotide sequence ID" value="NZ_WFLN01000005.1"/>
</dbReference>
<dbReference type="Proteomes" id="UP000442694">
    <property type="component" value="Unassembled WGS sequence"/>
</dbReference>
<name>A0A833JE72_9BACT</name>
<dbReference type="PROSITE" id="PS51450">
    <property type="entry name" value="LRR"/>
    <property type="match status" value="2"/>
</dbReference>
<reference evidence="4 5" key="1">
    <citation type="submission" date="2019-10" db="EMBL/GenBank/DDBJ databases">
        <title>New genus of Silvanigrellaceae.</title>
        <authorList>
            <person name="Pitt A."/>
            <person name="Hahn M.W."/>
        </authorList>
    </citation>
    <scope>NUCLEOTIDE SEQUENCE [LARGE SCALE GENOMIC DNA]</scope>
    <source>
        <strain evidence="4 5">33A1-SZDP</strain>
    </source>
</reference>
<evidence type="ECO:0000313" key="5">
    <source>
        <dbReference type="Proteomes" id="UP000442694"/>
    </source>
</evidence>
<keyword evidence="5" id="KW-1185">Reference proteome</keyword>
<keyword evidence="3" id="KW-0732">Signal</keyword>
<sequence length="473" mass="53970">MKINSFKIAALMFPLLSISNSTNAEQINENHILLNKNLTESDKSHQEDVPENKIFLKEYDSNLYVVKDINGVKSAKSALTREGNSTTAGVTEDLNDFSDFEIQVLFSNLSENDIISSNFKIAPSVNSEQACKQVHFKLLNDKIIPEIKDIKLEKATSCQYDIFASNGARVSTFNVLLNHTFKEWCLNSEQNSEIFNIARNISSTCIIDPNEIQDLNLKDMNISDLSLLTGFINLTTLNLVKNKISHLPIGIFDKLTNLKWIILSENNLTHIPKETFNKLSQLEILWLMKNKISSLPLGVFDHNPNLNWISLYENELEYLEPGVFSKVVNLESIELSDNKFKIFPLELNNFTKLVSFEINDNQISQIPENAFYNNKELVNIGIFGNKISELQSRIFQENPNLVFLNIKNNNLSSLPDGFFDNLVSLVNLDLSNNPIPCYPREMLKNNISLELLDNEEFIKDTMLESIKFCRINN</sequence>
<dbReference type="InterPro" id="IPR050333">
    <property type="entry name" value="SLRP"/>
</dbReference>
<dbReference type="InterPro" id="IPR003591">
    <property type="entry name" value="Leu-rich_rpt_typical-subtyp"/>
</dbReference>
<protein>
    <recommendedName>
        <fullName evidence="6">Leucine rich repeat-containing protein</fullName>
    </recommendedName>
</protein>
<proteinExistence type="predicted"/>
<dbReference type="Pfam" id="PF13855">
    <property type="entry name" value="LRR_8"/>
    <property type="match status" value="2"/>
</dbReference>
<feature type="signal peptide" evidence="3">
    <location>
        <begin position="1"/>
        <end position="24"/>
    </location>
</feature>
<dbReference type="EMBL" id="WFLN01000005">
    <property type="protein sequence ID" value="KAB8032255.1"/>
    <property type="molecule type" value="Genomic_DNA"/>
</dbReference>
<dbReference type="Gene3D" id="3.80.10.10">
    <property type="entry name" value="Ribonuclease Inhibitor"/>
    <property type="match status" value="2"/>
</dbReference>
<evidence type="ECO:0000256" key="2">
    <source>
        <dbReference type="ARBA" id="ARBA00022737"/>
    </source>
</evidence>
<evidence type="ECO:0000313" key="4">
    <source>
        <dbReference type="EMBL" id="KAB8032255.1"/>
    </source>
</evidence>
<comment type="caution">
    <text evidence="4">The sequence shown here is derived from an EMBL/GenBank/DDBJ whole genome shotgun (WGS) entry which is preliminary data.</text>
</comment>
<evidence type="ECO:0000256" key="1">
    <source>
        <dbReference type="ARBA" id="ARBA00022614"/>
    </source>
</evidence>
<accession>A0A833JE72</accession>
<keyword evidence="1" id="KW-0433">Leucine-rich repeat</keyword>
<feature type="chain" id="PRO_5032377472" description="Leucine rich repeat-containing protein" evidence="3">
    <location>
        <begin position="25"/>
        <end position="473"/>
    </location>
</feature>
<dbReference type="AlphaFoldDB" id="A0A833JE72"/>
<dbReference type="PANTHER" id="PTHR45712:SF30">
    <property type="entry name" value="LRRNT DOMAIN-CONTAINING PROTEIN"/>
    <property type="match status" value="1"/>
</dbReference>
<evidence type="ECO:0008006" key="6">
    <source>
        <dbReference type="Google" id="ProtNLM"/>
    </source>
</evidence>
<dbReference type="InterPro" id="IPR032675">
    <property type="entry name" value="LRR_dom_sf"/>
</dbReference>
<keyword evidence="2" id="KW-0677">Repeat</keyword>
<dbReference type="GO" id="GO:0009274">
    <property type="term" value="C:peptidoglycan-based cell wall"/>
    <property type="evidence" value="ECO:0007669"/>
    <property type="project" value="UniProtKB-ARBA"/>
</dbReference>
<dbReference type="InterPro" id="IPR001611">
    <property type="entry name" value="Leu-rich_rpt"/>
</dbReference>
<dbReference type="SMART" id="SM00369">
    <property type="entry name" value="LRR_TYP"/>
    <property type="match status" value="8"/>
</dbReference>